<protein>
    <submittedName>
        <fullName evidence="2">Tat (Twin-arginine translocation) pathway signal sequence domain protein</fullName>
    </submittedName>
</protein>
<accession>A0A0F6SHT1</accession>
<evidence type="ECO:0000313" key="2">
    <source>
        <dbReference type="EMBL" id="AKF10984.1"/>
    </source>
</evidence>
<dbReference type="PROSITE" id="PS51318">
    <property type="entry name" value="TAT"/>
    <property type="match status" value="1"/>
</dbReference>
<dbReference type="AlphaFoldDB" id="A0A0F6SHT1"/>
<dbReference type="OrthoDB" id="238140at2"/>
<keyword evidence="1" id="KW-0812">Transmembrane</keyword>
<dbReference type="RefSeq" id="WP_053237898.1">
    <property type="nucleotide sequence ID" value="NZ_CP011125.1"/>
</dbReference>
<keyword evidence="1" id="KW-1133">Transmembrane helix</keyword>
<gene>
    <name evidence="2" type="ORF">DB32_008133</name>
</gene>
<dbReference type="Proteomes" id="UP000034883">
    <property type="component" value="Chromosome"/>
</dbReference>
<dbReference type="InterPro" id="IPR006311">
    <property type="entry name" value="TAT_signal"/>
</dbReference>
<dbReference type="EMBL" id="CP011125">
    <property type="protein sequence ID" value="AKF10984.1"/>
    <property type="molecule type" value="Genomic_DNA"/>
</dbReference>
<proteinExistence type="predicted"/>
<name>A0A0F6SHT1_9BACT</name>
<feature type="transmembrane region" description="Helical" evidence="1">
    <location>
        <begin position="12"/>
        <end position="33"/>
    </location>
</feature>
<dbReference type="STRING" id="927083.DB32_008133"/>
<keyword evidence="3" id="KW-1185">Reference proteome</keyword>
<dbReference type="KEGG" id="samy:DB32_008133"/>
<sequence>MHLGRRHLLRGAIGMGAVATFGAALGPIGRLVAQPRPLGRRLVACYFEGGWDVLLGPDARDPARTYPGIQLGTDLLDAEMREPVEVNLGGARVLWGAPMAPMRAHADVTTVFRGINMNTVAHPTGRAYVNTFMSPAGSAPRGSSLGTVFATGGELGPEGPILPFVSVGLPAFNHRYAQEANALQLDRPREVMPMLSGPARRMPTAIEALLAAAREDSRACIGAAYEGRDPAEEQRLSIARMERLESEGLASRFDFAGDSAEMQQVRTRYGFAANATDGAGLQAAVAAQLVKTGLSRSVMVRLSRGHDTHNANWATDQPTRLSEGFTAMSALIEDLRQDDPDLARTTVIAFSEFSRTPRLNGTRGRDHWFAASMVVCGGLRPGVFGATNPDDLGLIRVDPERGTQADDGMQLMPEHVAATIVAAAGLDATDYRVDPITSLFPAA</sequence>
<organism evidence="2 3">
    <name type="scientific">Sandaracinus amylolyticus</name>
    <dbReference type="NCBI Taxonomy" id="927083"/>
    <lineage>
        <taxon>Bacteria</taxon>
        <taxon>Pseudomonadati</taxon>
        <taxon>Myxococcota</taxon>
        <taxon>Polyangia</taxon>
        <taxon>Polyangiales</taxon>
        <taxon>Sandaracinaceae</taxon>
        <taxon>Sandaracinus</taxon>
    </lineage>
</organism>
<keyword evidence="1" id="KW-0472">Membrane</keyword>
<evidence type="ECO:0000256" key="1">
    <source>
        <dbReference type="SAM" id="Phobius"/>
    </source>
</evidence>
<evidence type="ECO:0000313" key="3">
    <source>
        <dbReference type="Proteomes" id="UP000034883"/>
    </source>
</evidence>
<dbReference type="Pfam" id="PF07394">
    <property type="entry name" value="DUF1501"/>
    <property type="match status" value="1"/>
</dbReference>
<dbReference type="InterPro" id="IPR010869">
    <property type="entry name" value="DUF1501"/>
</dbReference>
<reference evidence="2 3" key="1">
    <citation type="submission" date="2015-03" db="EMBL/GenBank/DDBJ databases">
        <title>Genome assembly of Sandaracinus amylolyticus DSM 53668.</title>
        <authorList>
            <person name="Sharma G."/>
            <person name="Subramanian S."/>
        </authorList>
    </citation>
    <scope>NUCLEOTIDE SEQUENCE [LARGE SCALE GENOMIC DNA]</scope>
    <source>
        <strain evidence="2 3">DSM 53668</strain>
    </source>
</reference>